<evidence type="ECO:0008006" key="3">
    <source>
        <dbReference type="Google" id="ProtNLM"/>
    </source>
</evidence>
<name>A0ABX8GUB0_9BACT</name>
<evidence type="ECO:0000313" key="2">
    <source>
        <dbReference type="Proteomes" id="UP000682802"/>
    </source>
</evidence>
<dbReference type="Gene3D" id="2.40.160.60">
    <property type="entry name" value="Outer membrane protein transport protein (OMPP1/FadL/TodX)"/>
    <property type="match status" value="1"/>
</dbReference>
<sequence>MSRSNYKYFFLVLFFLHQIPSFSQTGRYWSNSFNTDASLLSGAVVGGGSGIAAIFYNPAQVADIDYQKFSITANIFSTYIYNYSDALGSGNSYSDWNFKVQPRFVAFLLRPKNWDKTSIELASFTRDNATTELRSRTTHQLDILSATPGNEEYIGDFYYRLDYEDYWLGASIAKKMSDKFSLGISAFHSYVSMNYIYDIEANAYNLNERKQIDNEDFYVANFKNTQSIKGYTSRIILKLGLKYSLKNVDLGLAITTPSMAYAGESEVYREVAVNNVSVNSTTPLPNMLVTEFQDELETNFKEPLSIAIGGTYYREKSSFYFTAEYFAAVAKYNQIKDQPPGPVVTNNLIGIRTENWLDNTTSKDQVTNVAIGWRNRVSKNVEIISGFRTDFTYDEYDGGSDNLYPSEITIFSLDQYHVTAGAQFRVLKTDIIAGLQYSISYKDNLPQIANFDDPIEFSAQDRLVLQGYRNNTMSINENTLSLFLGFTYNIGEDN</sequence>
<dbReference type="RefSeq" id="WP_144074411.1">
    <property type="nucleotide sequence ID" value="NZ_CP076128.1"/>
</dbReference>
<dbReference type="EMBL" id="CP076128">
    <property type="protein sequence ID" value="QWG07009.1"/>
    <property type="molecule type" value="Genomic_DNA"/>
</dbReference>
<evidence type="ECO:0000313" key="1">
    <source>
        <dbReference type="EMBL" id="QWG07009.1"/>
    </source>
</evidence>
<reference evidence="1 2" key="1">
    <citation type="submission" date="2021-05" db="EMBL/GenBank/DDBJ databases">
        <title>Comparative genomic studies on the polysaccharide-degrading batcterial strains of the Flammeovirga genus.</title>
        <authorList>
            <person name="Zewei F."/>
            <person name="Zheng Z."/>
            <person name="Yu L."/>
            <person name="Ruyue G."/>
            <person name="Yanhong M."/>
            <person name="Yuanyuan C."/>
            <person name="Jingyan G."/>
            <person name="Wenjun H."/>
        </authorList>
    </citation>
    <scope>NUCLEOTIDE SEQUENCE [LARGE SCALE GENOMIC DNA]</scope>
    <source>
        <strain evidence="1 2">YS10</strain>
    </source>
</reference>
<accession>A0ABX8GUB0</accession>
<organism evidence="1 2">
    <name type="scientific">Flammeovirga kamogawensis</name>
    <dbReference type="NCBI Taxonomy" id="373891"/>
    <lineage>
        <taxon>Bacteria</taxon>
        <taxon>Pseudomonadati</taxon>
        <taxon>Bacteroidota</taxon>
        <taxon>Cytophagia</taxon>
        <taxon>Cytophagales</taxon>
        <taxon>Flammeovirgaceae</taxon>
        <taxon>Flammeovirga</taxon>
    </lineage>
</organism>
<dbReference type="Proteomes" id="UP000682802">
    <property type="component" value="Chromosome 1"/>
</dbReference>
<proteinExistence type="predicted"/>
<protein>
    <recommendedName>
        <fullName evidence="3">Transporter</fullName>
    </recommendedName>
</protein>
<gene>
    <name evidence="1" type="ORF">KM029_17165</name>
</gene>
<keyword evidence="2" id="KW-1185">Reference proteome</keyword>